<reference evidence="2" key="1">
    <citation type="submission" date="2022-11" db="UniProtKB">
        <authorList>
            <consortium name="WormBaseParasite"/>
        </authorList>
    </citation>
    <scope>IDENTIFICATION</scope>
</reference>
<accession>A0AC35F9M1</accession>
<protein>
    <submittedName>
        <fullName evidence="2">EGF-like domain-containing protein</fullName>
    </submittedName>
</protein>
<proteinExistence type="predicted"/>
<sequence length="803" mass="90807">MQWWFLLSLCFLLLLLCDSISFNRTFKLKRQKKKSAKNHKNGSSIIRKGFKKFMNISQVPTLPPIPTLKPKKVIVNKDNEEYDPCKVVDLCSNGGKCKTKSNEYFCECESDYYGKTCQFFADPRHCTNHTCQNGGTCYSVNKPLIVQNLQFLNVSHTNILKELTVEIQYQCWCKFGFYGTFCEFTEEMQHCVEESCSGHGIVKLGTKNFKCECHCEENYFGEKCETISPCRNLECTNNGKCVISPETEEAKCECPKSNEIYLIEAEIKGEFCEIIDIVDSKITTEKCLPCTGDFQKWIQCIEKHDHIMTFNKQRLGLGFLWNFDAESFKNLNGTDCFHEGKCNVALDKFPHDFYLPKLRNQLFLVPKCDCKESYQGDFCEHIHNTTDGACDPKGGIKDTSKCNPCEEAKDSFKCLNGGTCLFNEIDGLHCYCHYGFKGTMCEIKNPCEKDPKPCEDNDSICVEIPDGTNSPSHACICGFNQDVKSSKCITPDHEICKTAAGEPTCKNKGHCYPCALDENEKISLCTEDETKRGFRCICPPGFLPPFCDHEVTACSYHKCQNGAKCVPKNGTLADYDCECKHDYNGTFCEKSPGICKAEGFLVCAHGSCVENLKSERGFDCHCNKGFYGDNCHLEEEFNFFNKTDKHYYWTYPLMLTLILIPFTLIILWLKRRHQLAMAAAEISDLEASKTKTKSEILTNAENVEKTPEPLNAVTNVDPLPMVVVQSKESTDENKNKIPTAAPQQLQQSVESGKVNNNNNGISNEIQKKAKSAEIQPKIEAAATTPNENKAPEKVKKNRKLRKK</sequence>
<dbReference type="WBParaSite" id="PS1159_v2.g15342.t1">
    <property type="protein sequence ID" value="PS1159_v2.g15342.t1"/>
    <property type="gene ID" value="PS1159_v2.g15342"/>
</dbReference>
<dbReference type="Proteomes" id="UP000887580">
    <property type="component" value="Unplaced"/>
</dbReference>
<name>A0AC35F9M1_9BILA</name>
<evidence type="ECO:0000313" key="1">
    <source>
        <dbReference type="Proteomes" id="UP000887580"/>
    </source>
</evidence>
<evidence type="ECO:0000313" key="2">
    <source>
        <dbReference type="WBParaSite" id="PS1159_v2.g15342.t1"/>
    </source>
</evidence>
<organism evidence="1 2">
    <name type="scientific">Panagrolaimus sp. PS1159</name>
    <dbReference type="NCBI Taxonomy" id="55785"/>
    <lineage>
        <taxon>Eukaryota</taxon>
        <taxon>Metazoa</taxon>
        <taxon>Ecdysozoa</taxon>
        <taxon>Nematoda</taxon>
        <taxon>Chromadorea</taxon>
        <taxon>Rhabditida</taxon>
        <taxon>Tylenchina</taxon>
        <taxon>Panagrolaimomorpha</taxon>
        <taxon>Panagrolaimoidea</taxon>
        <taxon>Panagrolaimidae</taxon>
        <taxon>Panagrolaimus</taxon>
    </lineage>
</organism>